<evidence type="ECO:0000313" key="2">
    <source>
        <dbReference type="EMBL" id="KSV17926.1"/>
    </source>
</evidence>
<dbReference type="EMBL" id="JGYD01000018">
    <property type="protein sequence ID" value="KSV17926.1"/>
    <property type="molecule type" value="Genomic_DNA"/>
</dbReference>
<dbReference type="OrthoDB" id="9806017at2"/>
<dbReference type="Proteomes" id="UP000053577">
    <property type="component" value="Unassembled WGS sequence"/>
</dbReference>
<dbReference type="AlphaFoldDB" id="A0A0V8M2B6"/>
<dbReference type="Pfam" id="PF01455">
    <property type="entry name" value="HupF_HypC"/>
    <property type="match status" value="1"/>
</dbReference>
<dbReference type="PANTHER" id="PTHR35177:SF2">
    <property type="entry name" value="HYDROGENASE MATURATION FACTOR HYBG"/>
    <property type="match status" value="1"/>
</dbReference>
<dbReference type="GO" id="GO:0005506">
    <property type="term" value="F:iron ion binding"/>
    <property type="evidence" value="ECO:0007669"/>
    <property type="project" value="TreeGrafter"/>
</dbReference>
<dbReference type="eggNOG" id="COG0298">
    <property type="taxonomic scope" value="Bacteria"/>
</dbReference>
<dbReference type="FunFam" id="2.30.30.140:FF:000022">
    <property type="entry name" value="Hydrogenase assembly chaperone HybG"/>
    <property type="match status" value="1"/>
</dbReference>
<dbReference type="NCBIfam" id="TIGR00074">
    <property type="entry name" value="hypC_hupF"/>
    <property type="match status" value="1"/>
</dbReference>
<evidence type="ECO:0000313" key="3">
    <source>
        <dbReference type="Proteomes" id="UP000053577"/>
    </source>
</evidence>
<dbReference type="InterPro" id="IPR019812">
    <property type="entry name" value="Hydgase_assmbl_chp_CS"/>
</dbReference>
<evidence type="ECO:0000256" key="1">
    <source>
        <dbReference type="ARBA" id="ARBA00006018"/>
    </source>
</evidence>
<accession>A0A0V8M2B6</accession>
<dbReference type="GO" id="GO:1902670">
    <property type="term" value="F:carbon dioxide binding"/>
    <property type="evidence" value="ECO:0007669"/>
    <property type="project" value="TreeGrafter"/>
</dbReference>
<sequence>MCLAVPAKIISIEDGVAEVDLNGTTYKASLMLTPEAKAGDYVLLHTGYAIQVIDEKDALETLSIFKQMEML</sequence>
<dbReference type="GO" id="GO:0051604">
    <property type="term" value="P:protein maturation"/>
    <property type="evidence" value="ECO:0007669"/>
    <property type="project" value="TreeGrafter"/>
</dbReference>
<comment type="caution">
    <text evidence="2">The sequence shown here is derived from an EMBL/GenBank/DDBJ whole genome shotgun (WGS) entry which is preliminary data.</text>
</comment>
<dbReference type="InterPro" id="IPR001109">
    <property type="entry name" value="Hydrogenase_HupF/HypC"/>
</dbReference>
<reference evidence="2 3" key="1">
    <citation type="journal article" date="2015" name="Sci. Rep.">
        <title>A comparative genomics and reductive dehalogenase gene transcription study of two chloroethene-respiring bacteria, Dehalococcoides mccartyi strains MB and 11a.</title>
        <authorList>
            <person name="Low A."/>
            <person name="Shen Z."/>
            <person name="Cheng D."/>
            <person name="Rogers M.J."/>
            <person name="Lee P.K."/>
            <person name="He J."/>
        </authorList>
    </citation>
    <scope>NUCLEOTIDE SEQUENCE [LARGE SCALE GENOMIC DNA]</scope>
    <source>
        <strain evidence="2 3">MB</strain>
    </source>
</reference>
<dbReference type="PROSITE" id="PS01097">
    <property type="entry name" value="HUPF_HYPC"/>
    <property type="match status" value="1"/>
</dbReference>
<dbReference type="SUPFAM" id="SSF159127">
    <property type="entry name" value="HupF/HypC-like"/>
    <property type="match status" value="1"/>
</dbReference>
<dbReference type="PATRIC" id="fig|61435.5.peg.905"/>
<proteinExistence type="inferred from homology"/>
<dbReference type="RefSeq" id="WP_058292455.1">
    <property type="nucleotide sequence ID" value="NZ_JGYD01000018.1"/>
</dbReference>
<dbReference type="PANTHER" id="PTHR35177">
    <property type="entry name" value="HYDROGENASE MATURATION FACTOR HYBG"/>
    <property type="match status" value="1"/>
</dbReference>
<name>A0A0V8M2B6_9CHLR</name>
<gene>
    <name evidence="2" type="ORF">DA01_04595</name>
</gene>
<dbReference type="PRINTS" id="PR00445">
    <property type="entry name" value="HUPFHYPC"/>
</dbReference>
<dbReference type="Gene3D" id="2.30.30.140">
    <property type="match status" value="1"/>
</dbReference>
<protein>
    <submittedName>
        <fullName evidence="2">Hydrogenase assembly protein HypC</fullName>
    </submittedName>
</protein>
<comment type="similarity">
    <text evidence="1">Belongs to the HupF/HypC family.</text>
</comment>
<organism evidence="2 3">
    <name type="scientific">Dehalococcoides mccartyi</name>
    <dbReference type="NCBI Taxonomy" id="61435"/>
    <lineage>
        <taxon>Bacteria</taxon>
        <taxon>Bacillati</taxon>
        <taxon>Chloroflexota</taxon>
        <taxon>Dehalococcoidia</taxon>
        <taxon>Dehalococcoidales</taxon>
        <taxon>Dehalococcoidaceae</taxon>
        <taxon>Dehalococcoides</taxon>
    </lineage>
</organism>